<feature type="binding site" evidence="3">
    <location>
        <position position="102"/>
    </location>
    <ligand>
        <name>ATP</name>
        <dbReference type="ChEBI" id="CHEBI:30616"/>
    </ligand>
</feature>
<dbReference type="RefSeq" id="WP_118334941.1">
    <property type="nucleotide sequence ID" value="NZ_AP025567.1"/>
</dbReference>
<comment type="function">
    <text evidence="3">Catalyzes the formation of N(4)-acetylcytidine (ac(4)C) at the wobble position of elongator tRNA(Met), using acetate and ATP as substrates. First activates an acetate ion to form acetyladenylate (Ac-AMP) and then transfers the acetyl group to tRNA to form ac(4)C34.</text>
</comment>
<keyword evidence="2 3" id="KW-0694">RNA-binding</keyword>
<dbReference type="HAMAP" id="MF_01539">
    <property type="entry name" value="TmcAL"/>
    <property type="match status" value="1"/>
</dbReference>
<evidence type="ECO:0000313" key="4">
    <source>
        <dbReference type="EMBL" id="RHJ88311.1"/>
    </source>
</evidence>
<dbReference type="PANTHER" id="PTHR37825">
    <property type="entry name" value="TRNA(MET) CYTIDINE ACETATE LIGASE"/>
    <property type="match status" value="1"/>
</dbReference>
<dbReference type="Pfam" id="PF05636">
    <property type="entry name" value="HIGH_NTase1"/>
    <property type="match status" value="1"/>
</dbReference>
<feature type="binding site" evidence="3">
    <location>
        <position position="163"/>
    </location>
    <ligand>
        <name>ATP</name>
        <dbReference type="ChEBI" id="CHEBI:30616"/>
    </ligand>
</feature>
<dbReference type="InterPro" id="IPR004821">
    <property type="entry name" value="Cyt_trans-like"/>
</dbReference>
<comment type="similarity">
    <text evidence="3">Belongs to the TmcAL family.</text>
</comment>
<keyword evidence="5" id="KW-1185">Reference proteome</keyword>
<accession>A0A415E3V0</accession>
<dbReference type="GO" id="GO:0016879">
    <property type="term" value="F:ligase activity, forming carbon-nitrogen bonds"/>
    <property type="evidence" value="ECO:0007669"/>
    <property type="project" value="UniProtKB-UniRule"/>
</dbReference>
<dbReference type="Gene3D" id="3.40.50.620">
    <property type="entry name" value="HUPs"/>
    <property type="match status" value="1"/>
</dbReference>
<dbReference type="EMBL" id="QRMS01000002">
    <property type="protein sequence ID" value="RHJ88311.1"/>
    <property type="molecule type" value="Genomic_DNA"/>
</dbReference>
<dbReference type="STRING" id="1776384.GCA_900086585_03905"/>
<organism evidence="4 5">
    <name type="scientific">Emergencia timonensis</name>
    <dbReference type="NCBI Taxonomy" id="1776384"/>
    <lineage>
        <taxon>Bacteria</taxon>
        <taxon>Bacillati</taxon>
        <taxon>Bacillota</taxon>
        <taxon>Clostridia</taxon>
        <taxon>Peptostreptococcales</taxon>
        <taxon>Anaerovoracaceae</taxon>
        <taxon>Emergencia</taxon>
    </lineage>
</organism>
<comment type="caution">
    <text evidence="3">Lacks conserved residue(s) required for the propagation of feature annotation.</text>
</comment>
<dbReference type="GO" id="GO:0000049">
    <property type="term" value="F:tRNA binding"/>
    <property type="evidence" value="ECO:0007669"/>
    <property type="project" value="UniProtKB-KW"/>
</dbReference>
<comment type="caution">
    <text evidence="4">The sequence shown here is derived from an EMBL/GenBank/DDBJ whole genome shotgun (WGS) entry which is preliminary data.</text>
</comment>
<keyword evidence="3" id="KW-0067">ATP-binding</keyword>
<dbReference type="InterPro" id="IPR008513">
    <property type="entry name" value="tRNA(Met)_cyd_acetate_ligase"/>
</dbReference>
<dbReference type="InterPro" id="IPR014729">
    <property type="entry name" value="Rossmann-like_a/b/a_fold"/>
</dbReference>
<keyword evidence="3" id="KW-0547">Nucleotide-binding</keyword>
<protein>
    <recommendedName>
        <fullName evidence="3">tRNA(Met) cytidine acetate ligase</fullName>
        <ecNumber evidence="3">6.3.4.-</ecNumber>
    </recommendedName>
</protein>
<sequence length="371" mass="41946">MKSLGIIAEFNPFHQGHQYLIEEAMKQTDSEVCVVVMSGNFMQRGSFAVSDKWIRAEAAVKKGVNLVVELPTIFACNSAEYFAKGGVEVLEGFGCIDYLAFGSENGNLRKLQSAADFLKENDEVLHCQIQALMKQGNSYPRARQIAAEELQPDFDANLISEPNNILALEYLKQLKTLKPFTVKRKGSGYHQSASMIRKELTAENPQKFAEMNKTYWELVAAKILQTDSKRLEEIFSAGEGLGNKLKNEIRYASTAEQLIERIKSKAYTYSRICRLLTQVLLDIDRTTVTNAAGYIRILAFDNIGAKFIKEVKKRDCAALPIITNINKELSDYKEIQATLEKDILASDLYHIITKKDLYDYSDFVVKPYMKL</sequence>
<dbReference type="Proteomes" id="UP000284841">
    <property type="component" value="Unassembled WGS sequence"/>
</dbReference>
<dbReference type="NCBIfam" id="TIGR00125">
    <property type="entry name" value="cyt_tran_rel"/>
    <property type="match status" value="1"/>
</dbReference>
<dbReference type="AlphaFoldDB" id="A0A415E3V0"/>
<evidence type="ECO:0000256" key="2">
    <source>
        <dbReference type="ARBA" id="ARBA00022884"/>
    </source>
</evidence>
<dbReference type="OrthoDB" id="9769796at2"/>
<keyword evidence="1 3" id="KW-0819">tRNA processing</keyword>
<evidence type="ECO:0000256" key="3">
    <source>
        <dbReference type="HAMAP-Rule" id="MF_01539"/>
    </source>
</evidence>
<keyword evidence="3" id="KW-0820">tRNA-binding</keyword>
<feature type="binding site" evidence="3">
    <location>
        <position position="184"/>
    </location>
    <ligand>
        <name>ATP</name>
        <dbReference type="ChEBI" id="CHEBI:30616"/>
    </ligand>
</feature>
<dbReference type="SUPFAM" id="SSF52374">
    <property type="entry name" value="Nucleotidylyl transferase"/>
    <property type="match status" value="1"/>
</dbReference>
<dbReference type="GO" id="GO:0005524">
    <property type="term" value="F:ATP binding"/>
    <property type="evidence" value="ECO:0007669"/>
    <property type="project" value="UniProtKB-KW"/>
</dbReference>
<feature type="binding site" evidence="3">
    <location>
        <begin position="7"/>
        <end position="20"/>
    </location>
    <ligand>
        <name>ATP</name>
        <dbReference type="ChEBI" id="CHEBI:30616"/>
    </ligand>
</feature>
<proteinExistence type="inferred from homology"/>
<dbReference type="PANTHER" id="PTHR37825:SF1">
    <property type="entry name" value="TRNA(MET) CYTIDINE ACETATE LIGASE"/>
    <property type="match status" value="1"/>
</dbReference>
<gene>
    <name evidence="3" type="primary">tmcAL</name>
    <name evidence="4" type="ORF">DW099_07845</name>
</gene>
<name>A0A415E3V0_9FIRM</name>
<reference evidence="4 5" key="1">
    <citation type="submission" date="2018-08" db="EMBL/GenBank/DDBJ databases">
        <title>A genome reference for cultivated species of the human gut microbiota.</title>
        <authorList>
            <person name="Zou Y."/>
            <person name="Xue W."/>
            <person name="Luo G."/>
        </authorList>
    </citation>
    <scope>NUCLEOTIDE SEQUENCE [LARGE SCALE GENOMIC DNA]</scope>
    <source>
        <strain evidence="4 5">AM07-24</strain>
    </source>
</reference>
<keyword evidence="3" id="KW-0436">Ligase</keyword>
<comment type="subcellular location">
    <subcellularLocation>
        <location evidence="3">Cytoplasm</location>
    </subcellularLocation>
</comment>
<keyword evidence="3" id="KW-0963">Cytoplasm</keyword>
<evidence type="ECO:0000256" key="1">
    <source>
        <dbReference type="ARBA" id="ARBA00022694"/>
    </source>
</evidence>
<dbReference type="GO" id="GO:0006400">
    <property type="term" value="P:tRNA modification"/>
    <property type="evidence" value="ECO:0007669"/>
    <property type="project" value="UniProtKB-UniRule"/>
</dbReference>
<dbReference type="EC" id="6.3.4.-" evidence="3"/>
<comment type="catalytic activity">
    <reaction evidence="3">
        <text>cytidine(34) in elongator tRNA(Met) + acetate + ATP = N(4)-acetylcytidine(34) in elongator tRNA(Met) + AMP + diphosphate</text>
        <dbReference type="Rhea" id="RHEA:58144"/>
        <dbReference type="Rhea" id="RHEA-COMP:10693"/>
        <dbReference type="Rhea" id="RHEA-COMP:10694"/>
        <dbReference type="ChEBI" id="CHEBI:30089"/>
        <dbReference type="ChEBI" id="CHEBI:30616"/>
        <dbReference type="ChEBI" id="CHEBI:33019"/>
        <dbReference type="ChEBI" id="CHEBI:74900"/>
        <dbReference type="ChEBI" id="CHEBI:82748"/>
        <dbReference type="ChEBI" id="CHEBI:456215"/>
    </reaction>
</comment>
<evidence type="ECO:0000313" key="5">
    <source>
        <dbReference type="Proteomes" id="UP000284841"/>
    </source>
</evidence>
<dbReference type="GO" id="GO:0005737">
    <property type="term" value="C:cytoplasm"/>
    <property type="evidence" value="ECO:0007669"/>
    <property type="project" value="UniProtKB-SubCell"/>
</dbReference>